<gene>
    <name evidence="1" type="ORF">ODI_02660</name>
    <name evidence="2" type="ORF">ODI_R0765</name>
</gene>
<organism evidence="1 3">
    <name type="scientific">Orrella dioscoreae</name>
    <dbReference type="NCBI Taxonomy" id="1851544"/>
    <lineage>
        <taxon>Bacteria</taxon>
        <taxon>Pseudomonadati</taxon>
        <taxon>Pseudomonadota</taxon>
        <taxon>Betaproteobacteria</taxon>
        <taxon>Burkholderiales</taxon>
        <taxon>Alcaligenaceae</taxon>
        <taxon>Orrella</taxon>
    </lineage>
</organism>
<reference evidence="1 3" key="1">
    <citation type="submission" date="2016-06" db="EMBL/GenBank/DDBJ databases">
        <authorList>
            <person name="Kjaerup R.B."/>
            <person name="Dalgaard T.S."/>
            <person name="Juul-Madsen H.R."/>
        </authorList>
    </citation>
    <scope>NUCLEOTIDE SEQUENCE [LARGE SCALE GENOMIC DNA]</scope>
    <source>
        <strain evidence="1">Orrdi1</strain>
    </source>
</reference>
<protein>
    <submittedName>
        <fullName evidence="1">Uncharacterized protein</fullName>
    </submittedName>
</protein>
<evidence type="ECO:0000313" key="1">
    <source>
        <dbReference type="EMBL" id="SBT23971.1"/>
    </source>
</evidence>
<dbReference type="AlphaFoldDB" id="A0A1C3JXH4"/>
<dbReference type="OrthoDB" id="8624254at2"/>
<name>A0A1C3JXH4_9BURK</name>
<dbReference type="KEGG" id="odi:ODI_R0765"/>
<dbReference type="EMBL" id="LT907988">
    <property type="protein sequence ID" value="SOE47316.1"/>
    <property type="molecule type" value="Genomic_DNA"/>
</dbReference>
<sequence>MMPFTRRLAFPRRQRGAAAIFLLLLIGGAVALSAFSSDGTRMTADAAQLKRATDAAALAAAGAYAGSRDANIQDIAQRYVEANLGMDRTQLEGELTVSAQAITFEDSPGVRVRASFVASSMLASTPAQTLEVASAAISRQRSLEVALVLPNTLGENAANLAVLRRLGKSFSRRLIAESEKTWVALVPFSQAVNVYDPRHANRIIDWSRNGALRPVELTSLFRSGYSGLNDRRIPDRRANLLCMYRGLNRNQNYFWDEPPAKQFGIYYRHDLPENGSPGAPPISWVGPNPFFGQATGVNDTRWMVADRGCPNAALLPLTNDQAEIDQRLDQMSTRFNNNYAIAMGWAAMALSPSFQGDAGWGLEDDLPRDFDDGTGDRVKAIVLLVNSTDQRWFDSDSYNAWVGERIDGVGDTPDESDANVITQRFRNLCTSFRARRLKFYLIVTGSDETANNDLGSDGNVESASAFRKIAGPGLAVCAEKGADQLYLPGRDFVATEGRIQARLDDLADELRQLASLTTLIE</sequence>
<dbReference type="EMBL" id="FLRC01000004">
    <property type="protein sequence ID" value="SBT23971.1"/>
    <property type="molecule type" value="Genomic_DNA"/>
</dbReference>
<reference evidence="2 3" key="2">
    <citation type="submission" date="2017-08" db="EMBL/GenBank/DDBJ databases">
        <authorList>
            <person name="de Groot N.N."/>
        </authorList>
    </citation>
    <scope>NUCLEOTIDE SEQUENCE [LARGE SCALE GENOMIC DNA]</scope>
    <source>
        <strain evidence="2">Orrdi1</strain>
    </source>
</reference>
<accession>A0A1C3JXH4</accession>
<dbReference type="STRING" id="1851544.ODI_02660"/>
<keyword evidence="3" id="KW-1185">Reference proteome</keyword>
<dbReference type="Proteomes" id="UP000078558">
    <property type="component" value="Chromosome I"/>
</dbReference>
<evidence type="ECO:0000313" key="2">
    <source>
        <dbReference type="EMBL" id="SOE47316.1"/>
    </source>
</evidence>
<proteinExistence type="predicted"/>
<evidence type="ECO:0000313" key="3">
    <source>
        <dbReference type="Proteomes" id="UP000078558"/>
    </source>
</evidence>
<dbReference type="RefSeq" id="WP_067749678.1">
    <property type="nucleotide sequence ID" value="NZ_LT907988.1"/>
</dbReference>